<name>A0A430A227_9ENTE</name>
<protein>
    <submittedName>
        <fullName evidence="2">Uncharacterized protein</fullName>
    </submittedName>
</protein>
<sequence length="255" mass="29763">MVRQSDKRKYFRFPAYDDNEGVKRKSQRNREMFDGFLNDGFDNRRKQHQQIQSVEIDRVEMTDEPDYFGSDRMENQKQEYSSAPRKSISTAKTPFHDKQIVLPDKQIARKNYSSDSTQESLQSEQADFSNKFIETDRLGIARYKKHTRPGRSLESSYHLPGENPEKIFTPKYIPASTINDSVPANNHDELKNKERISESLKEIAESNRLIMEFDSDMLDEDNEISDEKAKHQRLDKSLSGIIANEDTSSTNQYFN</sequence>
<dbReference type="Proteomes" id="UP000287857">
    <property type="component" value="Unassembled WGS sequence"/>
</dbReference>
<reference evidence="2 3" key="1">
    <citation type="submission" date="2017-05" db="EMBL/GenBank/DDBJ databases">
        <title>Vagococcus spp. assemblies.</title>
        <authorList>
            <person name="Gulvik C.A."/>
        </authorList>
    </citation>
    <scope>NUCLEOTIDE SEQUENCE [LARGE SCALE GENOMIC DNA]</scope>
    <source>
        <strain evidence="2 3">SS1995</strain>
    </source>
</reference>
<dbReference type="EMBL" id="NGJS01000001">
    <property type="protein sequence ID" value="RSU00523.1"/>
    <property type="molecule type" value="Genomic_DNA"/>
</dbReference>
<gene>
    <name evidence="2" type="ORF">CBF37_00475</name>
</gene>
<comment type="caution">
    <text evidence="2">The sequence shown here is derived from an EMBL/GenBank/DDBJ whole genome shotgun (WGS) entry which is preliminary data.</text>
</comment>
<feature type="region of interest" description="Disordered" evidence="1">
    <location>
        <begin position="57"/>
        <end position="99"/>
    </location>
</feature>
<dbReference type="OrthoDB" id="2193439at2"/>
<proteinExistence type="predicted"/>
<dbReference type="RefSeq" id="WP_125982848.1">
    <property type="nucleotide sequence ID" value="NZ_NGJS01000001.1"/>
</dbReference>
<accession>A0A430A227</accession>
<organism evidence="2 3">
    <name type="scientific">Vagococcus vulneris</name>
    <dbReference type="NCBI Taxonomy" id="1977869"/>
    <lineage>
        <taxon>Bacteria</taxon>
        <taxon>Bacillati</taxon>
        <taxon>Bacillota</taxon>
        <taxon>Bacilli</taxon>
        <taxon>Lactobacillales</taxon>
        <taxon>Enterococcaceae</taxon>
        <taxon>Vagococcus</taxon>
    </lineage>
</organism>
<evidence type="ECO:0000256" key="1">
    <source>
        <dbReference type="SAM" id="MobiDB-lite"/>
    </source>
</evidence>
<dbReference type="AlphaFoldDB" id="A0A430A227"/>
<evidence type="ECO:0000313" key="3">
    <source>
        <dbReference type="Proteomes" id="UP000287857"/>
    </source>
</evidence>
<evidence type="ECO:0000313" key="2">
    <source>
        <dbReference type="EMBL" id="RSU00523.1"/>
    </source>
</evidence>
<keyword evidence="3" id="KW-1185">Reference proteome</keyword>